<dbReference type="SMART" id="SM00443">
    <property type="entry name" value="G_patch"/>
    <property type="match status" value="1"/>
</dbReference>
<dbReference type="PROSITE" id="PS50174">
    <property type="entry name" value="G_PATCH"/>
    <property type="match status" value="1"/>
</dbReference>
<dbReference type="SUPFAM" id="SSF49879">
    <property type="entry name" value="SMAD/FHA domain"/>
    <property type="match status" value="1"/>
</dbReference>
<dbReference type="EMBL" id="JANVFU010000007">
    <property type="protein sequence ID" value="KAJ3744298.1"/>
    <property type="molecule type" value="Genomic_DNA"/>
</dbReference>
<reference evidence="4" key="2">
    <citation type="submission" date="2022-08" db="EMBL/GenBank/DDBJ databases">
        <authorList>
            <consortium name="DOE Joint Genome Institute"/>
            <person name="Min B."/>
            <person name="Sierra-Patev S."/>
            <person name="Naranjo-Ortiz M."/>
            <person name="Looney B."/>
            <person name="Konkel Z."/>
            <person name="Slot J.C."/>
            <person name="Sakamoto Y."/>
            <person name="Steenwyk J.L."/>
            <person name="Rokas A."/>
            <person name="Carro J."/>
            <person name="Camarero S."/>
            <person name="Ferreira P."/>
            <person name="Molpeceres G."/>
            <person name="Ruiz-duenas F.J."/>
            <person name="Serrano A."/>
            <person name="Henrissat B."/>
            <person name="Drula E."/>
            <person name="Hughes K.W."/>
            <person name="Mata J.L."/>
            <person name="Ishikawa N.K."/>
            <person name="Vargas-Isla R."/>
            <person name="Ushijima S."/>
            <person name="Smith C.A."/>
            <person name="Ahrendt S."/>
            <person name="Andreopoulos W."/>
            <person name="He G."/>
            <person name="LaButti K."/>
            <person name="Lipzen A."/>
            <person name="Ng V."/>
            <person name="Riley R."/>
            <person name="Sandor L."/>
            <person name="Barry K."/>
            <person name="Martinez A.T."/>
            <person name="Xiao Y."/>
            <person name="Gibbons J.G."/>
            <person name="Terashima K."/>
            <person name="Hibbett D.S."/>
            <person name="Grigoriev I.V."/>
        </authorList>
    </citation>
    <scope>NUCLEOTIDE SEQUENCE</scope>
    <source>
        <strain evidence="4">TFB7810</strain>
    </source>
</reference>
<dbReference type="InterPro" id="IPR053027">
    <property type="entry name" value="AGGF1"/>
</dbReference>
<dbReference type="Proteomes" id="UP001163850">
    <property type="component" value="Unassembled WGS sequence"/>
</dbReference>
<dbReference type="InterPro" id="IPR008984">
    <property type="entry name" value="SMAD_FHA_dom_sf"/>
</dbReference>
<feature type="region of interest" description="Disordered" evidence="1">
    <location>
        <begin position="1"/>
        <end position="23"/>
    </location>
</feature>
<evidence type="ECO:0000313" key="4">
    <source>
        <dbReference type="EMBL" id="KAJ3744298.1"/>
    </source>
</evidence>
<dbReference type="AlphaFoldDB" id="A0A9W8TXP6"/>
<protein>
    <recommendedName>
        <fullName evidence="7">SMAD/FHA domain-containing protein</fullName>
    </recommendedName>
</protein>
<evidence type="ECO:0000259" key="2">
    <source>
        <dbReference type="PROSITE" id="PS50006"/>
    </source>
</evidence>
<reference evidence="5" key="1">
    <citation type="submission" date="2022-08" db="EMBL/GenBank/DDBJ databases">
        <authorList>
            <consortium name="DOE Joint Genome Institute"/>
            <person name="Min B."/>
            <person name="Riley R."/>
            <person name="Sierra-Patev S."/>
            <person name="Naranjo-Ortiz M."/>
            <person name="Looney B."/>
            <person name="Konkel Z."/>
            <person name="Slot J.C."/>
            <person name="Sakamoto Y."/>
            <person name="Steenwyk J.L."/>
            <person name="Rokas A."/>
            <person name="Carro J."/>
            <person name="Camarero S."/>
            <person name="Ferreira P."/>
            <person name="Molpeceres G."/>
            <person name="Ruiz-Duenas F.J."/>
            <person name="Serrano A."/>
            <person name="Henrissat B."/>
            <person name="Drula E."/>
            <person name="Hughes K.W."/>
            <person name="Mata J.L."/>
            <person name="Ishikawa N.K."/>
            <person name="Vargas-Isla R."/>
            <person name="Ushijima S."/>
            <person name="Smith C.A."/>
            <person name="Ahrendt S."/>
            <person name="Andreopoulos W."/>
            <person name="He G."/>
            <person name="Labutti K."/>
            <person name="Lipzen A."/>
            <person name="Ng V."/>
            <person name="Sandor L."/>
            <person name="Barry K."/>
            <person name="Martinez A.T."/>
            <person name="Xiao Y."/>
            <person name="Gibbons J.G."/>
            <person name="Terashima K."/>
            <person name="Hibbett D.S."/>
            <person name="Grigoriev I.V."/>
        </authorList>
    </citation>
    <scope>NUCLEOTIDE SEQUENCE</scope>
    <source>
        <strain evidence="5">TFB7829</strain>
    </source>
</reference>
<accession>A0AA38PZD5</accession>
<dbReference type="PANTHER" id="PTHR23106">
    <property type="entry name" value="ANGIOGENIC FACTOR WITH G PATCH AND FHA DOMAINS 1"/>
    <property type="match status" value="1"/>
</dbReference>
<dbReference type="InterPro" id="IPR000467">
    <property type="entry name" value="G_patch_dom"/>
</dbReference>
<dbReference type="Pfam" id="PF01585">
    <property type="entry name" value="G-patch"/>
    <property type="match status" value="1"/>
</dbReference>
<dbReference type="Proteomes" id="UP001142393">
    <property type="component" value="Unassembled WGS sequence"/>
</dbReference>
<evidence type="ECO:0000313" key="6">
    <source>
        <dbReference type="Proteomes" id="UP001142393"/>
    </source>
</evidence>
<evidence type="ECO:0000256" key="1">
    <source>
        <dbReference type="SAM" id="MobiDB-lite"/>
    </source>
</evidence>
<keyword evidence="6" id="KW-1185">Reference proteome</keyword>
<proteinExistence type="predicted"/>
<dbReference type="Pfam" id="PF00498">
    <property type="entry name" value="FHA"/>
    <property type="match status" value="1"/>
</dbReference>
<dbReference type="SMART" id="SM00240">
    <property type="entry name" value="FHA"/>
    <property type="match status" value="1"/>
</dbReference>
<dbReference type="PROSITE" id="PS50006">
    <property type="entry name" value="FHA_DOMAIN"/>
    <property type="match status" value="1"/>
</dbReference>
<evidence type="ECO:0000313" key="5">
    <source>
        <dbReference type="EMBL" id="KAJ3983960.1"/>
    </source>
</evidence>
<sequence length="326" mass="35767">MEDGEIRSESLQPEGERHRSVSWSQVAHPKTRLRLVVMNSQTLPKCRVAVIDGYSEVQLGRDNPVSDQIPRIRLKEMEVSKVHASIYWERAWDGWGVVDMGSKHGTYLRSTHLTQGVGHNLRLSSAKSASAPKRLQHLDHLTLGTTVFVVHIHVNQLACEQCSPGVGEEIPLFASRREFSSHSSSNPEWSSGYEDTRPLPKAALSHLKHQLLSKLGQSTNAVSATHYVDRSARRRAMYSATSADAPGMPTSYIHSVPQELSKVSLQLNPEPASEPAAPIAASSIGHKLLIKQGWHPGTPLGVAETGLVEPLDIKFNRGRSGLGSKI</sequence>
<feature type="domain" description="G-patch" evidence="3">
    <location>
        <begin position="281"/>
        <end position="326"/>
    </location>
</feature>
<comment type="caution">
    <text evidence="4">The sequence shown here is derived from an EMBL/GenBank/DDBJ whole genome shotgun (WGS) entry which is preliminary data.</text>
</comment>
<dbReference type="InterPro" id="IPR000253">
    <property type="entry name" value="FHA_dom"/>
</dbReference>
<dbReference type="Gene3D" id="2.60.200.20">
    <property type="match status" value="1"/>
</dbReference>
<organism evidence="4 6">
    <name type="scientific">Lentinula detonsa</name>
    <dbReference type="NCBI Taxonomy" id="2804962"/>
    <lineage>
        <taxon>Eukaryota</taxon>
        <taxon>Fungi</taxon>
        <taxon>Dikarya</taxon>
        <taxon>Basidiomycota</taxon>
        <taxon>Agaricomycotina</taxon>
        <taxon>Agaricomycetes</taxon>
        <taxon>Agaricomycetidae</taxon>
        <taxon>Agaricales</taxon>
        <taxon>Marasmiineae</taxon>
        <taxon>Omphalotaceae</taxon>
        <taxon>Lentinula</taxon>
    </lineage>
</organism>
<dbReference type="PANTHER" id="PTHR23106:SF24">
    <property type="entry name" value="ANGIOGENIC FACTOR WITH G PATCH AND FHA DOMAINS 1"/>
    <property type="match status" value="1"/>
</dbReference>
<dbReference type="EMBL" id="MU802004">
    <property type="protein sequence ID" value="KAJ3983960.1"/>
    <property type="molecule type" value="Genomic_DNA"/>
</dbReference>
<reference evidence="4 6" key="3">
    <citation type="journal article" date="2023" name="Proc. Natl. Acad. Sci. U.S.A.">
        <title>A global phylogenomic analysis of the shiitake genus Lentinula.</title>
        <authorList>
            <person name="Sierra-Patev S."/>
            <person name="Min B."/>
            <person name="Naranjo-Ortiz M."/>
            <person name="Looney B."/>
            <person name="Konkel Z."/>
            <person name="Slot J.C."/>
            <person name="Sakamoto Y."/>
            <person name="Steenwyk J.L."/>
            <person name="Rokas A."/>
            <person name="Carro J."/>
            <person name="Camarero S."/>
            <person name="Ferreira P."/>
            <person name="Molpeceres G."/>
            <person name="Ruiz-Duenas F.J."/>
            <person name="Serrano A."/>
            <person name="Henrissat B."/>
            <person name="Drula E."/>
            <person name="Hughes K.W."/>
            <person name="Mata J.L."/>
            <person name="Ishikawa N.K."/>
            <person name="Vargas-Isla R."/>
            <person name="Ushijima S."/>
            <person name="Smith C.A."/>
            <person name="Donoghue J."/>
            <person name="Ahrendt S."/>
            <person name="Andreopoulos W."/>
            <person name="He G."/>
            <person name="LaButti K."/>
            <person name="Lipzen A."/>
            <person name="Ng V."/>
            <person name="Riley R."/>
            <person name="Sandor L."/>
            <person name="Barry K."/>
            <person name="Martinez A.T."/>
            <person name="Xiao Y."/>
            <person name="Gibbons J.G."/>
            <person name="Terashima K."/>
            <person name="Grigoriev I.V."/>
            <person name="Hibbett D."/>
        </authorList>
    </citation>
    <scope>NUCLEOTIDE SEQUENCE [LARGE SCALE GENOMIC DNA]</scope>
    <source>
        <strain evidence="4 6">TFB7810</strain>
    </source>
</reference>
<evidence type="ECO:0008006" key="7">
    <source>
        <dbReference type="Google" id="ProtNLM"/>
    </source>
</evidence>
<feature type="compositionally biased region" description="Basic and acidic residues" evidence="1">
    <location>
        <begin position="1"/>
        <end position="19"/>
    </location>
</feature>
<dbReference type="GO" id="GO:0003676">
    <property type="term" value="F:nucleic acid binding"/>
    <property type="evidence" value="ECO:0007669"/>
    <property type="project" value="InterPro"/>
</dbReference>
<gene>
    <name evidence="4" type="ORF">DFH05DRAFT_1494600</name>
    <name evidence="5" type="ORF">F5890DRAFT_1519964</name>
</gene>
<feature type="domain" description="FHA" evidence="2">
    <location>
        <begin position="57"/>
        <end position="113"/>
    </location>
</feature>
<accession>A0A9W8TXP6</accession>
<name>A0A9W8TXP6_9AGAR</name>
<evidence type="ECO:0000259" key="3">
    <source>
        <dbReference type="PROSITE" id="PS50174"/>
    </source>
</evidence>